<evidence type="ECO:0000256" key="5">
    <source>
        <dbReference type="ARBA" id="ARBA00022989"/>
    </source>
</evidence>
<feature type="transmembrane region" description="Helical" evidence="7">
    <location>
        <begin position="94"/>
        <end position="117"/>
    </location>
</feature>
<organism evidence="8">
    <name type="scientific">Strombidium inclinatum</name>
    <dbReference type="NCBI Taxonomy" id="197538"/>
    <lineage>
        <taxon>Eukaryota</taxon>
        <taxon>Sar</taxon>
        <taxon>Alveolata</taxon>
        <taxon>Ciliophora</taxon>
        <taxon>Intramacronucleata</taxon>
        <taxon>Spirotrichea</taxon>
        <taxon>Oligotrichia</taxon>
        <taxon>Strombidiidae</taxon>
        <taxon>Strombidium</taxon>
    </lineage>
</organism>
<evidence type="ECO:0000256" key="7">
    <source>
        <dbReference type="SAM" id="Phobius"/>
    </source>
</evidence>
<feature type="transmembrane region" description="Helical" evidence="7">
    <location>
        <begin position="360"/>
        <end position="381"/>
    </location>
</feature>
<dbReference type="PANTHER" id="PTHR31326:SF1">
    <property type="entry name" value="PROTEIN CLT2, CHLOROPLASTIC"/>
    <property type="match status" value="1"/>
</dbReference>
<comment type="similarity">
    <text evidence="2">Belongs to the CRT-like transporter family.</text>
</comment>
<proteinExistence type="inferred from homology"/>
<keyword evidence="5 7" id="KW-1133">Transmembrane helix</keyword>
<evidence type="ECO:0000313" key="8">
    <source>
        <dbReference type="EMBL" id="CAE0333734.1"/>
    </source>
</evidence>
<evidence type="ECO:0000256" key="4">
    <source>
        <dbReference type="ARBA" id="ARBA00022692"/>
    </source>
</evidence>
<dbReference type="GO" id="GO:0016020">
    <property type="term" value="C:membrane"/>
    <property type="evidence" value="ECO:0007669"/>
    <property type="project" value="UniProtKB-SubCell"/>
</dbReference>
<feature type="transmembrane region" description="Helical" evidence="7">
    <location>
        <begin position="330"/>
        <end position="348"/>
    </location>
</feature>
<feature type="transmembrane region" description="Helical" evidence="7">
    <location>
        <begin position="54"/>
        <end position="73"/>
    </location>
</feature>
<comment type="subcellular location">
    <subcellularLocation>
        <location evidence="1">Membrane</location>
        <topology evidence="1">Multi-pass membrane protein</topology>
    </subcellularLocation>
</comment>
<dbReference type="PANTHER" id="PTHR31326">
    <property type="entry name" value="PROTEIN CLT2, CHLOROPLASTIC"/>
    <property type="match status" value="1"/>
</dbReference>
<gene>
    <name evidence="8" type="ORF">SINC0208_LOCUS14372</name>
</gene>
<evidence type="ECO:0000256" key="2">
    <source>
        <dbReference type="ARBA" id="ARBA00006690"/>
    </source>
</evidence>
<evidence type="ECO:0000256" key="6">
    <source>
        <dbReference type="ARBA" id="ARBA00023136"/>
    </source>
</evidence>
<keyword evidence="3" id="KW-0813">Transport</keyword>
<name>A0A7S3IV51_9SPIT</name>
<feature type="transmembrane region" description="Helical" evidence="7">
    <location>
        <begin position="224"/>
        <end position="241"/>
    </location>
</feature>
<accession>A0A7S3IV51</accession>
<feature type="transmembrane region" description="Helical" evidence="7">
    <location>
        <begin position="123"/>
        <end position="142"/>
    </location>
</feature>
<dbReference type="InterPro" id="IPR013936">
    <property type="entry name" value="CRT-like"/>
</dbReference>
<evidence type="ECO:0000256" key="3">
    <source>
        <dbReference type="ARBA" id="ARBA00022448"/>
    </source>
</evidence>
<keyword evidence="6 7" id="KW-0472">Membrane</keyword>
<reference evidence="8" key="1">
    <citation type="submission" date="2021-01" db="EMBL/GenBank/DDBJ databases">
        <authorList>
            <person name="Corre E."/>
            <person name="Pelletier E."/>
            <person name="Niang G."/>
            <person name="Scheremetjew M."/>
            <person name="Finn R."/>
            <person name="Kale V."/>
            <person name="Holt S."/>
            <person name="Cochrane G."/>
            <person name="Meng A."/>
            <person name="Brown T."/>
            <person name="Cohen L."/>
        </authorList>
    </citation>
    <scope>NUCLEOTIDE SEQUENCE</scope>
    <source>
        <strain evidence="8">S3</strain>
    </source>
</reference>
<dbReference type="AlphaFoldDB" id="A0A7S3IV51"/>
<feature type="transmembrane region" description="Helical" evidence="7">
    <location>
        <begin position="154"/>
        <end position="172"/>
    </location>
</feature>
<sequence>MLELQRKNKQSYFILRKWAMPVEQYINILIVLLILALFVERFCFAVVVYKTKNYGLDLVMLMMIFNSIFLYFIQRLRKKKHKKRLHELYNIDRTPRVGLCAISMIGLVDMLKAFFLIWPANVIPLWLLISLLQLFIPLNLMLRSCCIEEVSHKWVHWLMSLVILAGAIYNMFTMSESLANPETKEDYQYYSVMILISVLLDVVSHTIKEVLVRSQPLNQEKFNFGVSVCQVVIVCLAMPFVKITQPQATDNSPFADEKFDKMPIFEYAKYYLVYGFQCLFDVGGTETIENNMGECQGSWIYVLGYTISLFVIQLNLNSIMHHKFTRKAQLVYSLIVPLTFLAFLLAAQDIKTIDANNVSFSHFDVVGLLVVGLGVFVFNLFPEKEQRASIEEDF</sequence>
<feature type="transmembrane region" description="Helical" evidence="7">
    <location>
        <begin position="25"/>
        <end position="48"/>
    </location>
</feature>
<keyword evidence="4 7" id="KW-0812">Transmembrane</keyword>
<dbReference type="EMBL" id="HBIH01035935">
    <property type="protein sequence ID" value="CAE0333734.1"/>
    <property type="molecule type" value="Transcribed_RNA"/>
</dbReference>
<feature type="transmembrane region" description="Helical" evidence="7">
    <location>
        <begin position="187"/>
        <end position="203"/>
    </location>
</feature>
<feature type="transmembrane region" description="Helical" evidence="7">
    <location>
        <begin position="299"/>
        <end position="318"/>
    </location>
</feature>
<evidence type="ECO:0000256" key="1">
    <source>
        <dbReference type="ARBA" id="ARBA00004141"/>
    </source>
</evidence>
<dbReference type="Pfam" id="PF08627">
    <property type="entry name" value="CRT-like"/>
    <property type="match status" value="1"/>
</dbReference>
<protein>
    <submittedName>
        <fullName evidence="8">Uncharacterized protein</fullName>
    </submittedName>
</protein>